<feature type="domain" description="Reverse transcriptase" evidence="2">
    <location>
        <begin position="1"/>
        <end position="145"/>
    </location>
</feature>
<evidence type="ECO:0000313" key="3">
    <source>
        <dbReference type="EMBL" id="KAF5387743.1"/>
    </source>
</evidence>
<dbReference type="AlphaFoldDB" id="A0A8H5MBC4"/>
<evidence type="ECO:0000259" key="2">
    <source>
        <dbReference type="PROSITE" id="PS50878"/>
    </source>
</evidence>
<dbReference type="OrthoDB" id="3255824at2759"/>
<proteinExistence type="predicted"/>
<keyword evidence="4" id="KW-1185">Reference proteome</keyword>
<evidence type="ECO:0000313" key="4">
    <source>
        <dbReference type="Proteomes" id="UP000565441"/>
    </source>
</evidence>
<reference evidence="3 4" key="1">
    <citation type="journal article" date="2020" name="ISME J.">
        <title>Uncovering the hidden diversity of litter-decomposition mechanisms in mushroom-forming fungi.</title>
        <authorList>
            <person name="Floudas D."/>
            <person name="Bentzer J."/>
            <person name="Ahren D."/>
            <person name="Johansson T."/>
            <person name="Persson P."/>
            <person name="Tunlid A."/>
        </authorList>
    </citation>
    <scope>NUCLEOTIDE SEQUENCE [LARGE SCALE GENOMIC DNA]</scope>
    <source>
        <strain evidence="3 4">CBS 661.87</strain>
    </source>
</reference>
<sequence>MQPVANGIPQGSPVSPILSVIYTAELQELMESRKIPPPRPGGPRPPRIPDNPTDPTLNMYIDDGNLRISSDMLDTNVKILQSNFIVVNEWLENNGLSTAAEQTELMHHSWRRDKGYSPNIRLPTPNGPEVSIAASDTIRILGVSFDRRLTFNCCTIRALSDPDIGRNFLADAPYGTQACVFDVDSAFRNIPTKPIDRTATAILINGLVQLDGRLNFGICPAPGIFGLIADAIVWIYLHKGIDAVIKWVDDFIFFRYPRKFLNGLPIYSYDESLIWSLAGDLGWPWAADKFVPFSASFTYIGFLWSKLEPWSLGAFVSLHDTESIIGTLNHVCLVVPTGRSHLPALYKFRAAFATDAPRWSKHRVTPAVSTEILWWCSILQHSPCRLDIVRPPDPLDVPIFVDASTSWGIGFCLNGKWLAWKLLPGWKSAECDIGWAEMVAVDLALHAIISGGHSSCHLIIQSDNSGVVGALAAGRSRNSQQNTILRRIVDNFQQHGLWITTNWIPTNLNLADGPSRGTFPPRKLLYPHSPRIPYYLKPFVAPSISFHELVA</sequence>
<dbReference type="CDD" id="cd09275">
    <property type="entry name" value="RNase_HI_RT_DIRS1"/>
    <property type="match status" value="1"/>
</dbReference>
<dbReference type="InterPro" id="IPR000477">
    <property type="entry name" value="RT_dom"/>
</dbReference>
<dbReference type="Proteomes" id="UP000565441">
    <property type="component" value="Unassembled WGS sequence"/>
</dbReference>
<dbReference type="InterPro" id="IPR043502">
    <property type="entry name" value="DNA/RNA_pol_sf"/>
</dbReference>
<dbReference type="PANTHER" id="PTHR33050:SF7">
    <property type="entry name" value="RIBONUCLEASE H"/>
    <property type="match status" value="1"/>
</dbReference>
<dbReference type="Pfam" id="PF00078">
    <property type="entry name" value="RVT_1"/>
    <property type="match status" value="1"/>
</dbReference>
<dbReference type="SUPFAM" id="SSF56672">
    <property type="entry name" value="DNA/RNA polymerases"/>
    <property type="match status" value="1"/>
</dbReference>
<feature type="region of interest" description="Disordered" evidence="1">
    <location>
        <begin position="32"/>
        <end position="55"/>
    </location>
</feature>
<name>A0A8H5MBC4_9AGAR</name>
<feature type="compositionally biased region" description="Pro residues" evidence="1">
    <location>
        <begin position="35"/>
        <end position="49"/>
    </location>
</feature>
<organism evidence="3 4">
    <name type="scientific">Tricholomella constricta</name>
    <dbReference type="NCBI Taxonomy" id="117010"/>
    <lineage>
        <taxon>Eukaryota</taxon>
        <taxon>Fungi</taxon>
        <taxon>Dikarya</taxon>
        <taxon>Basidiomycota</taxon>
        <taxon>Agaricomycotina</taxon>
        <taxon>Agaricomycetes</taxon>
        <taxon>Agaricomycetidae</taxon>
        <taxon>Agaricales</taxon>
        <taxon>Tricholomatineae</taxon>
        <taxon>Lyophyllaceae</taxon>
        <taxon>Tricholomella</taxon>
    </lineage>
</organism>
<gene>
    <name evidence="3" type="ORF">D9615_000294</name>
</gene>
<dbReference type="PANTHER" id="PTHR33050">
    <property type="entry name" value="REVERSE TRANSCRIPTASE DOMAIN-CONTAINING PROTEIN"/>
    <property type="match status" value="1"/>
</dbReference>
<dbReference type="EMBL" id="JAACJP010000001">
    <property type="protein sequence ID" value="KAF5387743.1"/>
    <property type="molecule type" value="Genomic_DNA"/>
</dbReference>
<accession>A0A8H5MBC4</accession>
<protein>
    <recommendedName>
        <fullName evidence="2">Reverse transcriptase domain-containing protein</fullName>
    </recommendedName>
</protein>
<dbReference type="InterPro" id="IPR052055">
    <property type="entry name" value="Hepadnavirus_pol/RT"/>
</dbReference>
<evidence type="ECO:0000256" key="1">
    <source>
        <dbReference type="SAM" id="MobiDB-lite"/>
    </source>
</evidence>
<comment type="caution">
    <text evidence="3">The sequence shown here is derived from an EMBL/GenBank/DDBJ whole genome shotgun (WGS) entry which is preliminary data.</text>
</comment>
<dbReference type="PROSITE" id="PS50878">
    <property type="entry name" value="RT_POL"/>
    <property type="match status" value="1"/>
</dbReference>